<sequence length="44" mass="4861">MEVEEKSNKRKYGRMGCLVAVLVVVIILILMALGIIGNSDWANL</sequence>
<organism evidence="2 3">
    <name type="scientific">Salinimicrobium flavum</name>
    <dbReference type="NCBI Taxonomy" id="1737065"/>
    <lineage>
        <taxon>Bacteria</taxon>
        <taxon>Pseudomonadati</taxon>
        <taxon>Bacteroidota</taxon>
        <taxon>Flavobacteriia</taxon>
        <taxon>Flavobacteriales</taxon>
        <taxon>Flavobacteriaceae</taxon>
        <taxon>Salinimicrobium</taxon>
    </lineage>
</organism>
<keyword evidence="1" id="KW-0812">Transmembrane</keyword>
<evidence type="ECO:0000256" key="1">
    <source>
        <dbReference type="SAM" id="Phobius"/>
    </source>
</evidence>
<keyword evidence="1" id="KW-1133">Transmembrane helix</keyword>
<dbReference type="Proteomes" id="UP001597468">
    <property type="component" value="Unassembled WGS sequence"/>
</dbReference>
<evidence type="ECO:0000313" key="3">
    <source>
        <dbReference type="Proteomes" id="UP001597468"/>
    </source>
</evidence>
<dbReference type="RefSeq" id="WP_380747665.1">
    <property type="nucleotide sequence ID" value="NZ_JBHULT010000005.1"/>
</dbReference>
<keyword evidence="1" id="KW-0472">Membrane</keyword>
<reference evidence="3" key="1">
    <citation type="journal article" date="2019" name="Int. J. Syst. Evol. Microbiol.">
        <title>The Global Catalogue of Microorganisms (GCM) 10K type strain sequencing project: providing services to taxonomists for standard genome sequencing and annotation.</title>
        <authorList>
            <consortium name="The Broad Institute Genomics Platform"/>
            <consortium name="The Broad Institute Genome Sequencing Center for Infectious Disease"/>
            <person name="Wu L."/>
            <person name="Ma J."/>
        </authorList>
    </citation>
    <scope>NUCLEOTIDE SEQUENCE [LARGE SCALE GENOMIC DNA]</scope>
    <source>
        <strain evidence="3">KCTC 42585</strain>
    </source>
</reference>
<feature type="transmembrane region" description="Helical" evidence="1">
    <location>
        <begin position="12"/>
        <end position="36"/>
    </location>
</feature>
<protein>
    <submittedName>
        <fullName evidence="2">Uncharacterized protein</fullName>
    </submittedName>
</protein>
<evidence type="ECO:0000313" key="2">
    <source>
        <dbReference type="EMBL" id="MFD2516509.1"/>
    </source>
</evidence>
<gene>
    <name evidence="2" type="ORF">ACFSTG_01240</name>
</gene>
<name>A0ABW5IS96_9FLAO</name>
<accession>A0ABW5IS96</accession>
<comment type="caution">
    <text evidence="2">The sequence shown here is derived from an EMBL/GenBank/DDBJ whole genome shotgun (WGS) entry which is preliminary data.</text>
</comment>
<dbReference type="EMBL" id="JBHULT010000005">
    <property type="protein sequence ID" value="MFD2516509.1"/>
    <property type="molecule type" value="Genomic_DNA"/>
</dbReference>
<keyword evidence="3" id="KW-1185">Reference proteome</keyword>
<proteinExistence type="predicted"/>